<accession>A0A2R5FEL4</accession>
<dbReference type="EMBL" id="BDUD01000001">
    <property type="protein sequence ID" value="GBG16897.1"/>
    <property type="molecule type" value="Genomic_DNA"/>
</dbReference>
<dbReference type="SUPFAM" id="SSF116726">
    <property type="entry name" value="TrkA C-terminal domain-like"/>
    <property type="match status" value="1"/>
</dbReference>
<keyword evidence="2" id="KW-1185">Reference proteome</keyword>
<protein>
    <submittedName>
        <fullName evidence="1">Uncharacterized protein</fullName>
    </submittedName>
</protein>
<proteinExistence type="predicted"/>
<dbReference type="AlphaFoldDB" id="A0A2R5FEL4"/>
<gene>
    <name evidence="1" type="ORF">NIES4072_05430</name>
</gene>
<sequence length="121" mass="13568">MFKNNNHLKPSLFGVLIQANSVYCGIHLTEIQLPEQCAFLGILRQNQVLSTTDNPTIFVGDYILAIATHPMMIPALKVTLKKIHSVYYSLNSCLLEARQTANQFDNLDDSDVSSNSNSIYY</sequence>
<name>A0A2R5FEL4_NOSCO</name>
<dbReference type="RefSeq" id="WP_109007196.1">
    <property type="nucleotide sequence ID" value="NZ_BDUD01000001.1"/>
</dbReference>
<dbReference type="Gene3D" id="3.30.70.1450">
    <property type="entry name" value="Regulator of K+ conductance, C-terminal domain"/>
    <property type="match status" value="1"/>
</dbReference>
<dbReference type="InterPro" id="IPR036721">
    <property type="entry name" value="RCK_C_sf"/>
</dbReference>
<organism evidence="1 2">
    <name type="scientific">Nostoc commune NIES-4072</name>
    <dbReference type="NCBI Taxonomy" id="2005467"/>
    <lineage>
        <taxon>Bacteria</taxon>
        <taxon>Bacillati</taxon>
        <taxon>Cyanobacteriota</taxon>
        <taxon>Cyanophyceae</taxon>
        <taxon>Nostocales</taxon>
        <taxon>Nostocaceae</taxon>
        <taxon>Nostoc</taxon>
    </lineage>
</organism>
<evidence type="ECO:0000313" key="1">
    <source>
        <dbReference type="EMBL" id="GBG16897.1"/>
    </source>
</evidence>
<dbReference type="GO" id="GO:0006813">
    <property type="term" value="P:potassium ion transport"/>
    <property type="evidence" value="ECO:0007669"/>
    <property type="project" value="InterPro"/>
</dbReference>
<evidence type="ECO:0000313" key="2">
    <source>
        <dbReference type="Proteomes" id="UP000245124"/>
    </source>
</evidence>
<comment type="caution">
    <text evidence="1">The sequence shown here is derived from an EMBL/GenBank/DDBJ whole genome shotgun (WGS) entry which is preliminary data.</text>
</comment>
<reference evidence="1 2" key="1">
    <citation type="submission" date="2017-06" db="EMBL/GenBank/DDBJ databases">
        <title>Genome sequencing of cyanobaciteial culture collection at National Institute for Environmental Studies (NIES).</title>
        <authorList>
            <person name="Hirose Y."/>
            <person name="Shimura Y."/>
            <person name="Fujisawa T."/>
            <person name="Nakamura Y."/>
            <person name="Kawachi M."/>
        </authorList>
    </citation>
    <scope>NUCLEOTIDE SEQUENCE [LARGE SCALE GENOMIC DNA]</scope>
    <source>
        <strain evidence="1 2">NIES-4072</strain>
    </source>
</reference>
<dbReference type="OrthoDB" id="488102at2"/>
<dbReference type="Proteomes" id="UP000245124">
    <property type="component" value="Unassembled WGS sequence"/>
</dbReference>